<accession>A0A8S5S7P4</accession>
<dbReference type="EMBL" id="BK032547">
    <property type="protein sequence ID" value="DAF46934.1"/>
    <property type="molecule type" value="Genomic_DNA"/>
</dbReference>
<organism evidence="1">
    <name type="scientific">Siphoviridae sp. ctBAZ2</name>
    <dbReference type="NCBI Taxonomy" id="2827801"/>
    <lineage>
        <taxon>Viruses</taxon>
        <taxon>Duplodnaviria</taxon>
        <taxon>Heunggongvirae</taxon>
        <taxon>Uroviricota</taxon>
        <taxon>Caudoviricetes</taxon>
    </lineage>
</organism>
<protein>
    <submittedName>
        <fullName evidence="1">Uncharacterized protein</fullName>
    </submittedName>
</protein>
<sequence>MLPIFSAFLFSFPNHSLHYLLSDTSLTFLNYLVNIFV</sequence>
<evidence type="ECO:0000313" key="1">
    <source>
        <dbReference type="EMBL" id="DAF46934.1"/>
    </source>
</evidence>
<reference evidence="1" key="1">
    <citation type="journal article" date="2021" name="Proc. Natl. Acad. Sci. U.S.A.">
        <title>A Catalog of Tens of Thousands of Viruses from Human Metagenomes Reveals Hidden Associations with Chronic Diseases.</title>
        <authorList>
            <person name="Tisza M.J."/>
            <person name="Buck C.B."/>
        </authorList>
    </citation>
    <scope>NUCLEOTIDE SEQUENCE</scope>
    <source>
        <strain evidence="1">CtBAZ2</strain>
    </source>
</reference>
<proteinExistence type="predicted"/>
<name>A0A8S5S7P4_9CAUD</name>